<evidence type="ECO:0000313" key="3">
    <source>
        <dbReference type="EMBL" id="SZX67288.1"/>
    </source>
</evidence>
<accession>A0A383VP39</accession>
<dbReference type="InterPro" id="IPR001611">
    <property type="entry name" value="Leu-rich_rpt"/>
</dbReference>
<dbReference type="GO" id="GO:0005930">
    <property type="term" value="C:axoneme"/>
    <property type="evidence" value="ECO:0007669"/>
    <property type="project" value="UniProtKB-SubCell"/>
</dbReference>
<dbReference type="EMBL" id="FNXT01000783">
    <property type="protein sequence ID" value="SZX67288.1"/>
    <property type="molecule type" value="Genomic_DNA"/>
</dbReference>
<keyword evidence="4" id="KW-1185">Reference proteome</keyword>
<feature type="transmembrane region" description="Helical" evidence="2">
    <location>
        <begin position="95"/>
        <end position="115"/>
    </location>
</feature>
<name>A0A383VP39_TETOB</name>
<organism evidence="3 4">
    <name type="scientific">Tetradesmus obliquus</name>
    <name type="common">Green alga</name>
    <name type="synonym">Acutodesmus obliquus</name>
    <dbReference type="NCBI Taxonomy" id="3088"/>
    <lineage>
        <taxon>Eukaryota</taxon>
        <taxon>Viridiplantae</taxon>
        <taxon>Chlorophyta</taxon>
        <taxon>core chlorophytes</taxon>
        <taxon>Chlorophyceae</taxon>
        <taxon>CS clade</taxon>
        <taxon>Sphaeropleales</taxon>
        <taxon>Scenedesmaceae</taxon>
        <taxon>Tetradesmus</taxon>
    </lineage>
</organism>
<evidence type="ECO:0000313" key="4">
    <source>
        <dbReference type="Proteomes" id="UP000256970"/>
    </source>
</evidence>
<keyword evidence="2" id="KW-1133">Transmembrane helix</keyword>
<reference evidence="3 4" key="1">
    <citation type="submission" date="2016-10" db="EMBL/GenBank/DDBJ databases">
        <authorList>
            <person name="Cai Z."/>
        </authorList>
    </citation>
    <scope>NUCLEOTIDE SEQUENCE [LARGE SCALE GENOMIC DNA]</scope>
</reference>
<dbReference type="PANTHER" id="PTHR48065:SF7">
    <property type="entry name" value="LEUCINE-RICH REPEAT-CONTAINING N-TERMINAL PLANT-TYPE DOMAIN-CONTAINING PROTEIN"/>
    <property type="match status" value="1"/>
</dbReference>
<evidence type="ECO:0008006" key="5">
    <source>
        <dbReference type="Google" id="ProtNLM"/>
    </source>
</evidence>
<dbReference type="Gene3D" id="3.80.10.10">
    <property type="entry name" value="Ribonuclease Inhibitor"/>
    <property type="match status" value="2"/>
</dbReference>
<dbReference type="Pfam" id="PF00560">
    <property type="entry name" value="LRR_1"/>
    <property type="match status" value="2"/>
</dbReference>
<dbReference type="AlphaFoldDB" id="A0A383VP39"/>
<evidence type="ECO:0000256" key="1">
    <source>
        <dbReference type="ARBA" id="ARBA00004430"/>
    </source>
</evidence>
<dbReference type="SUPFAM" id="SSF52058">
    <property type="entry name" value="L domain-like"/>
    <property type="match status" value="1"/>
</dbReference>
<dbReference type="PANTHER" id="PTHR48065">
    <property type="entry name" value="OS10G0469600 PROTEIN"/>
    <property type="match status" value="1"/>
</dbReference>
<dbReference type="InterPro" id="IPR032675">
    <property type="entry name" value="LRR_dom_sf"/>
</dbReference>
<proteinExistence type="predicted"/>
<keyword evidence="2" id="KW-0812">Transmembrane</keyword>
<dbReference type="Proteomes" id="UP000256970">
    <property type="component" value="Unassembled WGS sequence"/>
</dbReference>
<sequence>MQQQHLPLSEIVGDAAAAAPADQAAKDKPAAPGLKAPAKVMVFQDAWEHIDLEGQHPAAAAAAAAKPQPKKGFAALRALKPSAVLRREFWSRRRLLLVLLLLAVLALALGLGIGLGTRGTAGGKAAHGGKARSTYKPRTSSVLPAAARKVTAAEAGDTGQLSSLLQLKAALDPGGVLDKKWTEEGGRNRGYCSWKYIGCDSTGEVVEMVNLTTDSYVMVLTGTLPPAAAFKGLPGLRVIDIRMNAIKGGLPADWGTLAGQLEVIKLSQNFLNGTLPESWAKLGPSLKELSLWDNDLSGTLPEAWEDLVVMEKLDLSYNGLEGPLPDAWAGLGSKGTGLRELLLDVNQLTGPLPEAWGALTSLQHLLVSENRLEGPLPDVGAQWPAMRELWAEYNGFEGPLPESWGKMSHLEKLALNDNALKGTVWASFANL</sequence>
<evidence type="ECO:0000256" key="2">
    <source>
        <dbReference type="SAM" id="Phobius"/>
    </source>
</evidence>
<keyword evidence="2" id="KW-0472">Membrane</keyword>
<protein>
    <recommendedName>
        <fullName evidence="5">Leucine-rich repeat-containing N-terminal plant-type domain-containing protein</fullName>
    </recommendedName>
</protein>
<comment type="subcellular location">
    <subcellularLocation>
        <location evidence="1">Cytoplasm</location>
        <location evidence="1">Cytoskeleton</location>
        <location evidence="1">Cilium axoneme</location>
    </subcellularLocation>
</comment>
<gene>
    <name evidence="3" type="ORF">BQ4739_LOCUS7698</name>
</gene>